<reference evidence="2 3" key="1">
    <citation type="submission" date="2018-11" db="EMBL/GenBank/DDBJ databases">
        <title>Sequencing the genomes of 1000 actinobacteria strains.</title>
        <authorList>
            <person name="Klenk H.-P."/>
        </authorList>
    </citation>
    <scope>NUCLEOTIDE SEQUENCE [LARGE SCALE GENOMIC DNA]</scope>
    <source>
        <strain evidence="2 3">DSM 12652</strain>
    </source>
</reference>
<evidence type="ECO:0000313" key="3">
    <source>
        <dbReference type="Proteomes" id="UP000281738"/>
    </source>
</evidence>
<accession>A0A3N2CU95</accession>
<protein>
    <submittedName>
        <fullName evidence="2">RimJ/RimL family protein N-acetyltransferase</fullName>
    </submittedName>
</protein>
<organism evidence="2 3">
    <name type="scientific">Nocardioides aurantiacus</name>
    <dbReference type="NCBI Taxonomy" id="86796"/>
    <lineage>
        <taxon>Bacteria</taxon>
        <taxon>Bacillati</taxon>
        <taxon>Actinomycetota</taxon>
        <taxon>Actinomycetes</taxon>
        <taxon>Propionibacteriales</taxon>
        <taxon>Nocardioidaceae</taxon>
        <taxon>Nocardioides</taxon>
    </lineage>
</organism>
<dbReference type="PANTHER" id="PTHR43792:SF1">
    <property type="entry name" value="N-ACETYLTRANSFERASE DOMAIN-CONTAINING PROTEIN"/>
    <property type="match status" value="1"/>
</dbReference>
<sequence>MADLNGVPWPPDPIQTTRLLLRTPVAADRDGVIELLCSPVATRYLAGPQSRTDVERTMPSTPSGRVGVFTVEANGRFVGTVSFDRRDASRPGHVRTGGLEVEVSYAIVPDEWGHGYAAEAVTAALDWVEGALPGEPVVLCTQTANLASMRVAERVGFVEVGRFEEFDATQWLGVHRPERT</sequence>
<comment type="caution">
    <text evidence="2">The sequence shown here is derived from an EMBL/GenBank/DDBJ whole genome shotgun (WGS) entry which is preliminary data.</text>
</comment>
<evidence type="ECO:0000259" key="1">
    <source>
        <dbReference type="PROSITE" id="PS51186"/>
    </source>
</evidence>
<dbReference type="Proteomes" id="UP000281738">
    <property type="component" value="Unassembled WGS sequence"/>
</dbReference>
<dbReference type="PANTHER" id="PTHR43792">
    <property type="entry name" value="GNAT FAMILY, PUTATIVE (AFU_ORTHOLOGUE AFUA_3G00765)-RELATED-RELATED"/>
    <property type="match status" value="1"/>
</dbReference>
<dbReference type="InterPro" id="IPR016181">
    <property type="entry name" value="Acyl_CoA_acyltransferase"/>
</dbReference>
<dbReference type="EMBL" id="RKHO01000001">
    <property type="protein sequence ID" value="ROR91036.1"/>
    <property type="molecule type" value="Genomic_DNA"/>
</dbReference>
<feature type="domain" description="N-acetyltransferase" evidence="1">
    <location>
        <begin position="19"/>
        <end position="177"/>
    </location>
</feature>
<keyword evidence="2" id="KW-0808">Transferase</keyword>
<dbReference type="GO" id="GO:0016747">
    <property type="term" value="F:acyltransferase activity, transferring groups other than amino-acyl groups"/>
    <property type="evidence" value="ECO:0007669"/>
    <property type="project" value="InterPro"/>
</dbReference>
<dbReference type="InterPro" id="IPR000182">
    <property type="entry name" value="GNAT_dom"/>
</dbReference>
<dbReference type="InterPro" id="IPR051531">
    <property type="entry name" value="N-acetyltransferase"/>
</dbReference>
<dbReference type="OrthoDB" id="3533156at2"/>
<dbReference type="PROSITE" id="PS51186">
    <property type="entry name" value="GNAT"/>
    <property type="match status" value="1"/>
</dbReference>
<dbReference type="Pfam" id="PF13302">
    <property type="entry name" value="Acetyltransf_3"/>
    <property type="match status" value="1"/>
</dbReference>
<name>A0A3N2CU95_9ACTN</name>
<gene>
    <name evidence="2" type="ORF">EDD33_1896</name>
</gene>
<dbReference type="RefSeq" id="WP_123390368.1">
    <property type="nucleotide sequence ID" value="NZ_RKHO01000001.1"/>
</dbReference>
<dbReference type="AlphaFoldDB" id="A0A3N2CU95"/>
<dbReference type="SUPFAM" id="SSF55729">
    <property type="entry name" value="Acyl-CoA N-acyltransferases (Nat)"/>
    <property type="match status" value="1"/>
</dbReference>
<keyword evidence="3" id="KW-1185">Reference proteome</keyword>
<evidence type="ECO:0000313" key="2">
    <source>
        <dbReference type="EMBL" id="ROR91036.1"/>
    </source>
</evidence>
<dbReference type="Gene3D" id="3.40.630.30">
    <property type="match status" value="1"/>
</dbReference>
<proteinExistence type="predicted"/>